<organism evidence="1 2">
    <name type="scientific">Lentzea guizhouensis</name>
    <dbReference type="NCBI Taxonomy" id="1586287"/>
    <lineage>
        <taxon>Bacteria</taxon>
        <taxon>Bacillati</taxon>
        <taxon>Actinomycetota</taxon>
        <taxon>Actinomycetes</taxon>
        <taxon>Pseudonocardiales</taxon>
        <taxon>Pseudonocardiaceae</taxon>
        <taxon>Lentzea</taxon>
    </lineage>
</organism>
<gene>
    <name evidence="1" type="ORF">BBK82_37625</name>
</gene>
<dbReference type="EMBL" id="CP016793">
    <property type="protein sequence ID" value="ANZ40858.1"/>
    <property type="molecule type" value="Genomic_DNA"/>
</dbReference>
<proteinExistence type="predicted"/>
<protein>
    <recommendedName>
        <fullName evidence="3">PE domain-containing protein</fullName>
    </recommendedName>
</protein>
<dbReference type="KEGG" id="led:BBK82_37625"/>
<dbReference type="AlphaFoldDB" id="A0A1B2HT34"/>
<evidence type="ECO:0000313" key="1">
    <source>
        <dbReference type="EMBL" id="ANZ40858.1"/>
    </source>
</evidence>
<sequence>MVRVDSMDEAERLKRSVRDEPVVGVVGAAAGIGLVGIPTTGADRVEIDPADFDQAVRQLHRRRDELAGYLAQSAELATPLPDGKGPVAVQMRKAFGLRARDVEGGVRAALQSYVQQLDLVIDALENVKKVHVGVDENTAAAFKRQA</sequence>
<dbReference type="Proteomes" id="UP000093053">
    <property type="component" value="Chromosome"/>
</dbReference>
<reference evidence="1 2" key="1">
    <citation type="submission" date="2016-07" db="EMBL/GenBank/DDBJ databases">
        <title>Complete genome sequence of the Lentzea guizhouensis DHS C013.</title>
        <authorList>
            <person name="Cao C."/>
        </authorList>
    </citation>
    <scope>NUCLEOTIDE SEQUENCE [LARGE SCALE GENOMIC DNA]</scope>
    <source>
        <strain evidence="1 2">DHS C013</strain>
    </source>
</reference>
<evidence type="ECO:0008006" key="3">
    <source>
        <dbReference type="Google" id="ProtNLM"/>
    </source>
</evidence>
<keyword evidence="2" id="KW-1185">Reference proteome</keyword>
<evidence type="ECO:0000313" key="2">
    <source>
        <dbReference type="Proteomes" id="UP000093053"/>
    </source>
</evidence>
<accession>A0A1B2HT34</accession>
<dbReference type="STRING" id="1586287.BBK82_37625"/>
<name>A0A1B2HT34_9PSEU</name>